<name>A0A923RU76_9FIRM</name>
<protein>
    <submittedName>
        <fullName evidence="1">Uncharacterized protein</fullName>
    </submittedName>
</protein>
<organism evidence="1 2">
    <name type="scientific">Roseburia zhanii</name>
    <dbReference type="NCBI Taxonomy" id="2763064"/>
    <lineage>
        <taxon>Bacteria</taxon>
        <taxon>Bacillati</taxon>
        <taxon>Bacillota</taxon>
        <taxon>Clostridia</taxon>
        <taxon>Lachnospirales</taxon>
        <taxon>Lachnospiraceae</taxon>
        <taxon>Roseburia</taxon>
    </lineage>
</organism>
<dbReference type="EMBL" id="JACOPH010000001">
    <property type="protein sequence ID" value="MBC5712944.1"/>
    <property type="molecule type" value="Genomic_DNA"/>
</dbReference>
<comment type="caution">
    <text evidence="1">The sequence shown here is derived from an EMBL/GenBank/DDBJ whole genome shotgun (WGS) entry which is preliminary data.</text>
</comment>
<sequence length="383" mass="44292">MSNKILDIIASETNGKSYKTYKYCFDSAETSPIDYDDNKQITWKKYGETVPPKGTKDMREEADLLMSEAPLFSYFLDGSRHTYKVDDIAYKNQVYPIVAGQVGISCCTRIDGEMRAFKFERRLAIALPKAANKDDWKSSTYFPNLKKKINEQGYRLKDNNIEFTDVIPYSTKKDEFERIENKAIAVIQDLMIKREVKMVSEMVEQHILNATNYLLKDGSLEYKVDGIKSAREKRKFAGYFSFVVGVSKSFNPENCVDKNGKNNSNVVADLPLYHRTPVSMYTSERLPGMAYAVWYVRIRDKKYTINTFDGILKIEKILTTEEQMENGLDTEEVDLITANIINERNPVCYGVDNRWANHLYPVYITECYAKSKYMSTTMFMNLF</sequence>
<proteinExistence type="predicted"/>
<keyword evidence="2" id="KW-1185">Reference proteome</keyword>
<evidence type="ECO:0000313" key="2">
    <source>
        <dbReference type="Proteomes" id="UP000606720"/>
    </source>
</evidence>
<dbReference type="AlphaFoldDB" id="A0A923RU76"/>
<reference evidence="1" key="1">
    <citation type="submission" date="2020-08" db="EMBL/GenBank/DDBJ databases">
        <title>Genome public.</title>
        <authorList>
            <person name="Liu C."/>
            <person name="Sun Q."/>
        </authorList>
    </citation>
    <scope>NUCLEOTIDE SEQUENCE</scope>
    <source>
        <strain evidence="1">BX1005</strain>
    </source>
</reference>
<accession>A0A923RU76</accession>
<gene>
    <name evidence="1" type="ORF">H8S17_01755</name>
</gene>
<dbReference type="Proteomes" id="UP000606720">
    <property type="component" value="Unassembled WGS sequence"/>
</dbReference>
<evidence type="ECO:0000313" key="1">
    <source>
        <dbReference type="EMBL" id="MBC5712944.1"/>
    </source>
</evidence>
<dbReference type="RefSeq" id="WP_186865963.1">
    <property type="nucleotide sequence ID" value="NZ_JACOPH010000001.1"/>
</dbReference>